<dbReference type="GO" id="GO:0006351">
    <property type="term" value="P:DNA-templated transcription"/>
    <property type="evidence" value="ECO:0007669"/>
    <property type="project" value="InterPro"/>
</dbReference>
<dbReference type="PANTHER" id="PTHR46910">
    <property type="entry name" value="TRANSCRIPTION FACTOR PDR1"/>
    <property type="match status" value="1"/>
</dbReference>
<protein>
    <submittedName>
        <fullName evidence="4">Transcription factor</fullName>
    </submittedName>
</protein>
<comment type="caution">
    <text evidence="4">The sequence shown here is derived from an EMBL/GenBank/DDBJ whole genome shotgun (WGS) entry which is preliminary data.</text>
</comment>
<dbReference type="Proteomes" id="UP000230002">
    <property type="component" value="Unassembled WGS sequence"/>
</dbReference>
<proteinExistence type="predicted"/>
<dbReference type="CDD" id="cd12148">
    <property type="entry name" value="fungal_TF_MHR"/>
    <property type="match status" value="1"/>
</dbReference>
<dbReference type="GO" id="GO:0000981">
    <property type="term" value="F:DNA-binding transcription factor activity, RNA polymerase II-specific"/>
    <property type="evidence" value="ECO:0007669"/>
    <property type="project" value="InterPro"/>
</dbReference>
<feature type="compositionally biased region" description="Acidic residues" evidence="2">
    <location>
        <begin position="98"/>
        <end position="109"/>
    </location>
</feature>
<feature type="compositionally biased region" description="Pro residues" evidence="2">
    <location>
        <begin position="60"/>
        <end position="70"/>
    </location>
</feature>
<dbReference type="OrthoDB" id="2750010at2759"/>
<gene>
    <name evidence="4" type="ORF">GSI_03610</name>
</gene>
<dbReference type="InterPro" id="IPR050987">
    <property type="entry name" value="AtrR-like"/>
</dbReference>
<feature type="region of interest" description="Disordered" evidence="2">
    <location>
        <begin position="675"/>
        <end position="708"/>
    </location>
</feature>
<evidence type="ECO:0000259" key="3">
    <source>
        <dbReference type="SMART" id="SM00906"/>
    </source>
</evidence>
<name>A0A2G8SJF0_9APHY</name>
<dbReference type="EMBL" id="AYKW01000006">
    <property type="protein sequence ID" value="PIL33904.1"/>
    <property type="molecule type" value="Genomic_DNA"/>
</dbReference>
<organism evidence="4 5">
    <name type="scientific">Ganoderma sinense ZZ0214-1</name>
    <dbReference type="NCBI Taxonomy" id="1077348"/>
    <lineage>
        <taxon>Eukaryota</taxon>
        <taxon>Fungi</taxon>
        <taxon>Dikarya</taxon>
        <taxon>Basidiomycota</taxon>
        <taxon>Agaricomycotina</taxon>
        <taxon>Agaricomycetes</taxon>
        <taxon>Polyporales</taxon>
        <taxon>Polyporaceae</taxon>
        <taxon>Ganoderma</taxon>
    </lineage>
</organism>
<dbReference type="Pfam" id="PF04082">
    <property type="entry name" value="Fungal_trans"/>
    <property type="match status" value="1"/>
</dbReference>
<evidence type="ECO:0000256" key="1">
    <source>
        <dbReference type="ARBA" id="ARBA00023242"/>
    </source>
</evidence>
<reference evidence="4 5" key="1">
    <citation type="journal article" date="2015" name="Sci. Rep.">
        <title>Chromosome-level genome map provides insights into diverse defense mechanisms in the medicinal fungus Ganoderma sinense.</title>
        <authorList>
            <person name="Zhu Y."/>
            <person name="Xu J."/>
            <person name="Sun C."/>
            <person name="Zhou S."/>
            <person name="Xu H."/>
            <person name="Nelson D.R."/>
            <person name="Qian J."/>
            <person name="Song J."/>
            <person name="Luo H."/>
            <person name="Xiang L."/>
            <person name="Li Y."/>
            <person name="Xu Z."/>
            <person name="Ji A."/>
            <person name="Wang L."/>
            <person name="Lu S."/>
            <person name="Hayward A."/>
            <person name="Sun W."/>
            <person name="Li X."/>
            <person name="Schwartz D.C."/>
            <person name="Wang Y."/>
            <person name="Chen S."/>
        </authorList>
    </citation>
    <scope>NUCLEOTIDE SEQUENCE [LARGE SCALE GENOMIC DNA]</scope>
    <source>
        <strain evidence="4 5">ZZ0214-1</strain>
    </source>
</reference>
<feature type="domain" description="Xylanolytic transcriptional activator regulatory" evidence="3">
    <location>
        <begin position="299"/>
        <end position="372"/>
    </location>
</feature>
<feature type="region of interest" description="Disordered" evidence="2">
    <location>
        <begin position="854"/>
        <end position="885"/>
    </location>
</feature>
<feature type="region of interest" description="Disordered" evidence="2">
    <location>
        <begin position="601"/>
        <end position="624"/>
    </location>
</feature>
<sequence>MCTAHNKVCKYDPAAKMKRPSKKYVEALETRISKVEDLLMKLQGDSMLPGNDAENVESSPSPPAPQPPLRPSVYKHPHANWSSSKVIYPRGVHPTTDSSEESVDPSDNEEGFGVTDVNFKGYTGKSSNFDLVRTVIDMKSEHKGAPLDVDYDKPFIQIQKRFQPDLLAVGAMVSSIVPPLKEHDFPPPDVIAQLIGLYFEHFNTYLPVLHRPTFEREVQSGLHGRDRGFGTIVLLVCAIGSAWAFGSLNAEPHQAHGWQWFNRVSLTDYSLLARPRLYDVQVCALMAAYVNTTNSPQGTLPVISLGIRMAQDVGAHRKKMYSATPTVEQELWKRAFWALVAMDRLASFGMGRQCITHDEDFDLDPMIECDDEYWTHPDPAQAFKQPPGKPSIVAFANTFIRLLKIQAFASRTIFTINKSKLLLGYVGPEWKQSIVADVDSSLNKWLDAIPSHLRWDPNRTDDVFFNQSAILYANYYVLQIFVHRPFLPSPRRPAASANLSLPSMTICVNASRSCLRVLEVQHRRSMNSCSGFTLYALTPLQMPLFEVGMMLLVYLWAGARDIETTLKDVHITLAILKDLSAAGNLVARKLEIVLRAMCPPSSRPPSEEPFSTGPSVPSPPKFAQEGPKTIDELIAAAMQQLSLSGFRIADDCDIRADPTNGEILSLFTAPKRDLASPSPFVQTAPSAPAGATDGAEASPSAGFNRPFAGREGWADQLNALGRDFVPTRFPSTSASAAPSAPPDAATTLSAPAPTEPPSFELGAVPPLGPTYAHMGGEPELVDFTFGNALLANNLDLSFFGPLSSMFDNGQSQNLGMNYGMNAPPPSSVFGPPQYASVSAPLRTATTALGGAEEWSQAPANPAPMEVQSEGHGGGNEDQGPWQWQGLSAPQGELWAQWEAYLHNQGGTQPGL</sequence>
<keyword evidence="5" id="KW-1185">Reference proteome</keyword>
<evidence type="ECO:0000313" key="4">
    <source>
        <dbReference type="EMBL" id="PIL33904.1"/>
    </source>
</evidence>
<dbReference type="InterPro" id="IPR007219">
    <property type="entry name" value="XnlR_reg_dom"/>
</dbReference>
<feature type="region of interest" description="Disordered" evidence="2">
    <location>
        <begin position="45"/>
        <end position="109"/>
    </location>
</feature>
<keyword evidence="1" id="KW-0539">Nucleus</keyword>
<dbReference type="PANTHER" id="PTHR46910:SF38">
    <property type="entry name" value="ZN(2)-C6 FUNGAL-TYPE DOMAIN-CONTAINING PROTEIN"/>
    <property type="match status" value="1"/>
</dbReference>
<dbReference type="STRING" id="1077348.A0A2G8SJF0"/>
<evidence type="ECO:0000313" key="5">
    <source>
        <dbReference type="Proteomes" id="UP000230002"/>
    </source>
</evidence>
<evidence type="ECO:0000256" key="2">
    <source>
        <dbReference type="SAM" id="MobiDB-lite"/>
    </source>
</evidence>
<dbReference type="GO" id="GO:0003677">
    <property type="term" value="F:DNA binding"/>
    <property type="evidence" value="ECO:0007669"/>
    <property type="project" value="InterPro"/>
</dbReference>
<accession>A0A2G8SJF0</accession>
<dbReference type="GO" id="GO:0008270">
    <property type="term" value="F:zinc ion binding"/>
    <property type="evidence" value="ECO:0007669"/>
    <property type="project" value="InterPro"/>
</dbReference>
<dbReference type="Gene3D" id="4.10.240.10">
    <property type="entry name" value="Zn(2)-C6 fungal-type DNA-binding domain"/>
    <property type="match status" value="1"/>
</dbReference>
<feature type="region of interest" description="Disordered" evidence="2">
    <location>
        <begin position="730"/>
        <end position="764"/>
    </location>
</feature>
<feature type="compositionally biased region" description="Low complexity" evidence="2">
    <location>
        <begin position="730"/>
        <end position="752"/>
    </location>
</feature>
<dbReference type="InterPro" id="IPR036864">
    <property type="entry name" value="Zn2-C6_fun-type_DNA-bd_sf"/>
</dbReference>
<dbReference type="SMART" id="SM00906">
    <property type="entry name" value="Fungal_trans"/>
    <property type="match status" value="1"/>
</dbReference>
<dbReference type="AlphaFoldDB" id="A0A2G8SJF0"/>